<keyword evidence="3" id="KW-1003">Cell membrane</keyword>
<evidence type="ECO:0000256" key="3">
    <source>
        <dbReference type="ARBA" id="ARBA00022475"/>
    </source>
</evidence>
<sequence length="173" mass="19092">MSFADFMAEHYEEKGPAAWLALALEAFAAVVLFALMCLTCADVIGRYFFNNAVDGAVELTELGIALLVFAEMPIITWRGGHVVVDILDRYLGSKLICALGMLSALAMSGALYFLAGRMMDLAERSIRREVVTEYLGMPVGYIVQYIAVMSYITAALMLTYGMYRILTESREPS</sequence>
<feature type="domain" description="Tripartite ATP-independent periplasmic transporters DctQ component" evidence="10">
    <location>
        <begin position="35"/>
        <end position="165"/>
    </location>
</feature>
<keyword evidence="4 9" id="KW-0997">Cell inner membrane</keyword>
<evidence type="ECO:0000256" key="9">
    <source>
        <dbReference type="RuleBase" id="RU369079"/>
    </source>
</evidence>
<proteinExistence type="inferred from homology"/>
<evidence type="ECO:0000259" key="10">
    <source>
        <dbReference type="Pfam" id="PF04290"/>
    </source>
</evidence>
<evidence type="ECO:0000313" key="12">
    <source>
        <dbReference type="Proteomes" id="UP001620597"/>
    </source>
</evidence>
<comment type="caution">
    <text evidence="9">Lacks conserved residue(s) required for the propagation of feature annotation.</text>
</comment>
<keyword evidence="7 9" id="KW-0472">Membrane</keyword>
<feature type="transmembrane region" description="Helical" evidence="9">
    <location>
        <begin position="142"/>
        <end position="163"/>
    </location>
</feature>
<organism evidence="11 12">
    <name type="scientific">Oceanobacter antarcticus</name>
    <dbReference type="NCBI Taxonomy" id="3133425"/>
    <lineage>
        <taxon>Bacteria</taxon>
        <taxon>Pseudomonadati</taxon>
        <taxon>Pseudomonadota</taxon>
        <taxon>Gammaproteobacteria</taxon>
        <taxon>Oceanospirillales</taxon>
        <taxon>Oceanospirillaceae</taxon>
        <taxon>Oceanobacter</taxon>
    </lineage>
</organism>
<comment type="subunit">
    <text evidence="9">The complex comprises the extracytoplasmic solute receptor protein and the two transmembrane proteins.</text>
</comment>
<comment type="caution">
    <text evidence="11">The sequence shown here is derived from an EMBL/GenBank/DDBJ whole genome shotgun (WGS) entry which is preliminary data.</text>
</comment>
<reference evidence="11 12" key="1">
    <citation type="submission" date="2024-03" db="EMBL/GenBank/DDBJ databases">
        <title>High-quality draft genome sequence of Oceanobacter sp. wDCs-4.</title>
        <authorList>
            <person name="Dong C."/>
        </authorList>
    </citation>
    <scope>NUCLEOTIDE SEQUENCE [LARGE SCALE GENOMIC DNA]</scope>
    <source>
        <strain evidence="12">wDCs-4</strain>
    </source>
</reference>
<keyword evidence="5 9" id="KW-0812">Transmembrane</keyword>
<name>A0ABW8NMQ8_9GAMM</name>
<evidence type="ECO:0000256" key="2">
    <source>
        <dbReference type="ARBA" id="ARBA00022448"/>
    </source>
</evidence>
<feature type="transmembrane region" description="Helical" evidence="9">
    <location>
        <begin position="20"/>
        <end position="41"/>
    </location>
</feature>
<comment type="function">
    <text evidence="9">Part of the tripartite ATP-independent periplasmic (TRAP) transport system.</text>
</comment>
<evidence type="ECO:0000256" key="1">
    <source>
        <dbReference type="ARBA" id="ARBA00004429"/>
    </source>
</evidence>
<gene>
    <name evidence="11" type="ORF">WG929_17830</name>
</gene>
<accession>A0ABW8NMQ8</accession>
<dbReference type="EMBL" id="JBBKTX010000027">
    <property type="protein sequence ID" value="MFK4754275.1"/>
    <property type="molecule type" value="Genomic_DNA"/>
</dbReference>
<evidence type="ECO:0000256" key="5">
    <source>
        <dbReference type="ARBA" id="ARBA00022692"/>
    </source>
</evidence>
<comment type="similarity">
    <text evidence="8 9">Belongs to the TRAP transporter small permease family.</text>
</comment>
<comment type="subcellular location">
    <subcellularLocation>
        <location evidence="1 9">Cell inner membrane</location>
        <topology evidence="1 9">Multi-pass membrane protein</topology>
    </subcellularLocation>
</comment>
<evidence type="ECO:0000256" key="8">
    <source>
        <dbReference type="ARBA" id="ARBA00038436"/>
    </source>
</evidence>
<evidence type="ECO:0000256" key="7">
    <source>
        <dbReference type="ARBA" id="ARBA00023136"/>
    </source>
</evidence>
<keyword evidence="2 9" id="KW-0813">Transport</keyword>
<dbReference type="InterPro" id="IPR007387">
    <property type="entry name" value="TRAP_DctQ"/>
</dbReference>
<keyword evidence="6 9" id="KW-1133">Transmembrane helix</keyword>
<keyword evidence="12" id="KW-1185">Reference proteome</keyword>
<dbReference type="Pfam" id="PF04290">
    <property type="entry name" value="DctQ"/>
    <property type="match status" value="1"/>
</dbReference>
<evidence type="ECO:0000256" key="6">
    <source>
        <dbReference type="ARBA" id="ARBA00022989"/>
    </source>
</evidence>
<protein>
    <recommendedName>
        <fullName evidence="9">TRAP transporter small permease protein</fullName>
    </recommendedName>
</protein>
<dbReference type="RefSeq" id="WP_416207184.1">
    <property type="nucleotide sequence ID" value="NZ_JBBKTX010000027.1"/>
</dbReference>
<dbReference type="PANTHER" id="PTHR35011">
    <property type="entry name" value="2,3-DIKETO-L-GULONATE TRAP TRANSPORTER SMALL PERMEASE PROTEIN YIAM"/>
    <property type="match status" value="1"/>
</dbReference>
<feature type="transmembrane region" description="Helical" evidence="9">
    <location>
        <begin position="95"/>
        <end position="115"/>
    </location>
</feature>
<evidence type="ECO:0000313" key="11">
    <source>
        <dbReference type="EMBL" id="MFK4754275.1"/>
    </source>
</evidence>
<dbReference type="PANTHER" id="PTHR35011:SF2">
    <property type="entry name" value="2,3-DIKETO-L-GULONATE TRAP TRANSPORTER SMALL PERMEASE PROTEIN YIAM"/>
    <property type="match status" value="1"/>
</dbReference>
<dbReference type="Proteomes" id="UP001620597">
    <property type="component" value="Unassembled WGS sequence"/>
</dbReference>
<evidence type="ECO:0000256" key="4">
    <source>
        <dbReference type="ARBA" id="ARBA00022519"/>
    </source>
</evidence>
<dbReference type="InterPro" id="IPR055348">
    <property type="entry name" value="DctQ"/>
</dbReference>